<evidence type="ECO:0000256" key="8">
    <source>
        <dbReference type="SAM" id="Phobius"/>
    </source>
</evidence>
<keyword evidence="6" id="KW-0539">Nucleus</keyword>
<keyword evidence="2" id="KW-0479">Metal-binding</keyword>
<evidence type="ECO:0000256" key="7">
    <source>
        <dbReference type="PROSITE-ProRule" id="PRU00042"/>
    </source>
</evidence>
<evidence type="ECO:0000256" key="4">
    <source>
        <dbReference type="ARBA" id="ARBA00022771"/>
    </source>
</evidence>
<feature type="transmembrane region" description="Helical" evidence="8">
    <location>
        <begin position="21"/>
        <end position="44"/>
    </location>
</feature>
<keyword evidence="8" id="KW-0472">Membrane</keyword>
<evidence type="ECO:0000259" key="9">
    <source>
        <dbReference type="PROSITE" id="PS50157"/>
    </source>
</evidence>
<feature type="domain" description="C2H2-type" evidence="9">
    <location>
        <begin position="131"/>
        <end position="158"/>
    </location>
</feature>
<dbReference type="GO" id="GO:0008270">
    <property type="term" value="F:zinc ion binding"/>
    <property type="evidence" value="ECO:0007669"/>
    <property type="project" value="UniProtKB-KW"/>
</dbReference>
<dbReference type="Proteomes" id="UP000015104">
    <property type="component" value="Unassembled WGS sequence"/>
</dbReference>
<dbReference type="SMART" id="SM00355">
    <property type="entry name" value="ZnF_C2H2"/>
    <property type="match status" value="3"/>
</dbReference>
<dbReference type="GO" id="GO:0005634">
    <property type="term" value="C:nucleus"/>
    <property type="evidence" value="ECO:0007669"/>
    <property type="project" value="UniProtKB-SubCell"/>
</dbReference>
<dbReference type="PANTHER" id="PTHR23235:SF139">
    <property type="entry name" value="HUCKEBEIN"/>
    <property type="match status" value="1"/>
</dbReference>
<sequence length="254" mass="29392">MSSIGFKSQAKSWTILKTNRLILLLIIRDACFVPINQLSTYFYLDLHTFGYGFHSLLTVSQFTLQFQPFLTMSLFDGQIFRPWDQSSSPSSSPSTSSSCCSQLNQLFCYNSVFNFPSLPNNEQKKQRPKRFKCVHCDVSFSNNGQLKGHIRIHTGERPFACDHENCGKTFTRNEELTRHKRIHSGLRPFSCSICSKRFGRKDHLKKHIKTHQRCGPMSIPIPIQLNQLQFPFNYNPWITPLSHKLKFKSNVSLH</sequence>
<feature type="domain" description="C2H2-type" evidence="9">
    <location>
        <begin position="189"/>
        <end position="216"/>
    </location>
</feature>
<dbReference type="EMBL" id="CAEY01000799">
    <property type="status" value="NOT_ANNOTATED_CDS"/>
    <property type="molecule type" value="Genomic_DNA"/>
</dbReference>
<dbReference type="SUPFAM" id="SSF57667">
    <property type="entry name" value="beta-beta-alpha zinc fingers"/>
    <property type="match status" value="2"/>
</dbReference>
<keyword evidence="11" id="KW-1185">Reference proteome</keyword>
<evidence type="ECO:0000313" key="10">
    <source>
        <dbReference type="EnsemblMetazoa" id="tetur02g06440.1"/>
    </source>
</evidence>
<keyword evidence="4 7" id="KW-0863">Zinc-finger</keyword>
<evidence type="ECO:0000256" key="3">
    <source>
        <dbReference type="ARBA" id="ARBA00022737"/>
    </source>
</evidence>
<organism evidence="10 11">
    <name type="scientific">Tetranychus urticae</name>
    <name type="common">Two-spotted spider mite</name>
    <dbReference type="NCBI Taxonomy" id="32264"/>
    <lineage>
        <taxon>Eukaryota</taxon>
        <taxon>Metazoa</taxon>
        <taxon>Ecdysozoa</taxon>
        <taxon>Arthropoda</taxon>
        <taxon>Chelicerata</taxon>
        <taxon>Arachnida</taxon>
        <taxon>Acari</taxon>
        <taxon>Acariformes</taxon>
        <taxon>Trombidiformes</taxon>
        <taxon>Prostigmata</taxon>
        <taxon>Eleutherengona</taxon>
        <taxon>Raphignathae</taxon>
        <taxon>Tetranychoidea</taxon>
        <taxon>Tetranychidae</taxon>
        <taxon>Tetranychus</taxon>
    </lineage>
</organism>
<keyword evidence="5" id="KW-0862">Zinc</keyword>
<dbReference type="Pfam" id="PF00096">
    <property type="entry name" value="zf-C2H2"/>
    <property type="match status" value="3"/>
</dbReference>
<dbReference type="FunFam" id="3.30.160.60:FF:000145">
    <property type="entry name" value="Zinc finger protein 574"/>
    <property type="match status" value="1"/>
</dbReference>
<dbReference type="FunFam" id="3.30.160.60:FF:000257">
    <property type="entry name" value="ZXD family zinc finger C"/>
    <property type="match status" value="1"/>
</dbReference>
<dbReference type="PROSITE" id="PS00028">
    <property type="entry name" value="ZINC_FINGER_C2H2_1"/>
    <property type="match status" value="3"/>
</dbReference>
<name>T1JW04_TETUR</name>
<comment type="subcellular location">
    <subcellularLocation>
        <location evidence="1">Nucleus</location>
    </subcellularLocation>
</comment>
<dbReference type="InterPro" id="IPR013087">
    <property type="entry name" value="Znf_C2H2_type"/>
</dbReference>
<keyword evidence="3" id="KW-0677">Repeat</keyword>
<dbReference type="FunFam" id="3.30.160.60:FF:000630">
    <property type="entry name" value="Zinc finger protein 180"/>
    <property type="match status" value="1"/>
</dbReference>
<accession>T1JW04</accession>
<evidence type="ECO:0000313" key="11">
    <source>
        <dbReference type="Proteomes" id="UP000015104"/>
    </source>
</evidence>
<dbReference type="PROSITE" id="PS50157">
    <property type="entry name" value="ZINC_FINGER_C2H2_2"/>
    <property type="match status" value="3"/>
</dbReference>
<evidence type="ECO:0000256" key="2">
    <source>
        <dbReference type="ARBA" id="ARBA00022723"/>
    </source>
</evidence>
<evidence type="ECO:0000256" key="1">
    <source>
        <dbReference type="ARBA" id="ARBA00004123"/>
    </source>
</evidence>
<feature type="domain" description="C2H2-type" evidence="9">
    <location>
        <begin position="159"/>
        <end position="188"/>
    </location>
</feature>
<evidence type="ECO:0000256" key="6">
    <source>
        <dbReference type="ARBA" id="ARBA00023242"/>
    </source>
</evidence>
<dbReference type="EnsemblMetazoa" id="tetur02g06440.1">
    <property type="protein sequence ID" value="tetur02g06440.1"/>
    <property type="gene ID" value="tetur02g06440"/>
</dbReference>
<dbReference type="Gene3D" id="3.30.160.60">
    <property type="entry name" value="Classic Zinc Finger"/>
    <property type="match status" value="3"/>
</dbReference>
<dbReference type="eggNOG" id="KOG1721">
    <property type="taxonomic scope" value="Eukaryota"/>
</dbReference>
<evidence type="ECO:0000256" key="5">
    <source>
        <dbReference type="ARBA" id="ARBA00022833"/>
    </source>
</evidence>
<proteinExistence type="predicted"/>
<protein>
    <recommendedName>
        <fullName evidence="9">C2H2-type domain-containing protein</fullName>
    </recommendedName>
</protein>
<dbReference type="PANTHER" id="PTHR23235">
    <property type="entry name" value="KRUEPPEL-LIKE TRANSCRIPTION FACTOR"/>
    <property type="match status" value="1"/>
</dbReference>
<dbReference type="HOGENOM" id="CLU_1095494_0_0_1"/>
<dbReference type="InterPro" id="IPR036236">
    <property type="entry name" value="Znf_C2H2_sf"/>
</dbReference>
<keyword evidence="8" id="KW-0812">Transmembrane</keyword>
<dbReference type="GO" id="GO:0000981">
    <property type="term" value="F:DNA-binding transcription factor activity, RNA polymerase II-specific"/>
    <property type="evidence" value="ECO:0007669"/>
    <property type="project" value="TreeGrafter"/>
</dbReference>
<dbReference type="GO" id="GO:0000978">
    <property type="term" value="F:RNA polymerase II cis-regulatory region sequence-specific DNA binding"/>
    <property type="evidence" value="ECO:0007669"/>
    <property type="project" value="TreeGrafter"/>
</dbReference>
<reference evidence="10" key="2">
    <citation type="submission" date="2015-06" db="UniProtKB">
        <authorList>
            <consortium name="EnsemblMetazoa"/>
        </authorList>
    </citation>
    <scope>IDENTIFICATION</scope>
</reference>
<keyword evidence="8" id="KW-1133">Transmembrane helix</keyword>
<reference evidence="11" key="1">
    <citation type="submission" date="2011-08" db="EMBL/GenBank/DDBJ databases">
        <authorList>
            <person name="Rombauts S."/>
        </authorList>
    </citation>
    <scope>NUCLEOTIDE SEQUENCE</scope>
    <source>
        <strain evidence="11">London</strain>
    </source>
</reference>
<dbReference type="AlphaFoldDB" id="T1JW04"/>